<dbReference type="GeneID" id="63774577"/>
<dbReference type="PANTHER" id="PTHR44267">
    <property type="entry name" value="WD REPEAT-CONTAINING PROTEIN 43"/>
    <property type="match status" value="1"/>
</dbReference>
<proteinExistence type="inferred from homology"/>
<feature type="domain" description="Small-subunit processome Utp12" evidence="5">
    <location>
        <begin position="181"/>
        <end position="283"/>
    </location>
</feature>
<keyword evidence="7" id="KW-1185">Reference proteome</keyword>
<dbReference type="GO" id="GO:0005730">
    <property type="term" value="C:nucleolus"/>
    <property type="evidence" value="ECO:0007669"/>
    <property type="project" value="TreeGrafter"/>
</dbReference>
<feature type="compositionally biased region" description="Low complexity" evidence="4">
    <location>
        <begin position="54"/>
        <end position="64"/>
    </location>
</feature>
<dbReference type="STRING" id="1141098.A0A1Y2DXA2"/>
<dbReference type="EMBL" id="MCFJ01000007">
    <property type="protein sequence ID" value="ORY63928.1"/>
    <property type="molecule type" value="Genomic_DNA"/>
</dbReference>
<evidence type="ECO:0000313" key="6">
    <source>
        <dbReference type="EMBL" id="ORY63928.1"/>
    </source>
</evidence>
<evidence type="ECO:0000256" key="2">
    <source>
        <dbReference type="ARBA" id="ARBA00023242"/>
    </source>
</evidence>
<sequence>MSTKRKAPAKFAQPAARHNAKNTVTTSINEADTAVSTLDAAKADTNGVGEDVIEISSDSGSSEYEFSDNEGAAKTTLETDTSAPGAESQNQISLKDDLIPAENGGLDTDMPSPNPPTDGESDQEPAAPTFGDLVRTTETIDVPAALAAQQPSALAASGKVIAPPSLSSLGTVLTQALRTDDRDLLESCLHTTDLATVRNTIQRLESSLAGTLLTKLASRMHRRPGRAGSLMAWVQWTLIAHGGALASQPGLVKKLSELNRVLEERSRGLSSLLALKGKLDLLEAQMQLRRSMRHNADSDDDSDDDAEEGIVYVEGQDSDAEMANGAMDLDDDQMPVTNGIVDDDSDDGEDYSEAEEDEELEGAEEIIDEDEVDHDDVESLGEDEDSERETTPPAKKRGKFAKQR</sequence>
<organism evidence="6 7">
    <name type="scientific">Pseudomassariella vexata</name>
    <dbReference type="NCBI Taxonomy" id="1141098"/>
    <lineage>
        <taxon>Eukaryota</taxon>
        <taxon>Fungi</taxon>
        <taxon>Dikarya</taxon>
        <taxon>Ascomycota</taxon>
        <taxon>Pezizomycotina</taxon>
        <taxon>Sordariomycetes</taxon>
        <taxon>Xylariomycetidae</taxon>
        <taxon>Amphisphaeriales</taxon>
        <taxon>Pseudomassariaceae</taxon>
        <taxon>Pseudomassariella</taxon>
    </lineage>
</organism>
<evidence type="ECO:0000259" key="5">
    <source>
        <dbReference type="Pfam" id="PF04003"/>
    </source>
</evidence>
<dbReference type="RefSeq" id="XP_040715342.1">
    <property type="nucleotide sequence ID" value="XM_040858365.1"/>
</dbReference>
<dbReference type="Proteomes" id="UP000193689">
    <property type="component" value="Unassembled WGS sequence"/>
</dbReference>
<feature type="compositionally biased region" description="Basic residues" evidence="4">
    <location>
        <begin position="394"/>
        <end position="404"/>
    </location>
</feature>
<dbReference type="PANTHER" id="PTHR44267:SF1">
    <property type="entry name" value="WD REPEAT-CONTAINING PROTEIN 43"/>
    <property type="match status" value="1"/>
</dbReference>
<dbReference type="Pfam" id="PF04003">
    <property type="entry name" value="Utp12"/>
    <property type="match status" value="1"/>
</dbReference>
<feature type="region of interest" description="Disordered" evidence="4">
    <location>
        <begin position="49"/>
        <end position="128"/>
    </location>
</feature>
<comment type="caution">
    <text evidence="6">The sequence shown here is derived from an EMBL/GenBank/DDBJ whole genome shotgun (WGS) entry which is preliminary data.</text>
</comment>
<evidence type="ECO:0000256" key="1">
    <source>
        <dbReference type="ARBA" id="ARBA00004123"/>
    </source>
</evidence>
<feature type="compositionally biased region" description="Acidic residues" evidence="4">
    <location>
        <begin position="341"/>
        <end position="387"/>
    </location>
</feature>
<dbReference type="InterPro" id="IPR007148">
    <property type="entry name" value="SSU_processome_Utp12"/>
</dbReference>
<accession>A0A1Y2DXA2</accession>
<dbReference type="AlphaFoldDB" id="A0A1Y2DXA2"/>
<dbReference type="InParanoid" id="A0A1Y2DXA2"/>
<name>A0A1Y2DXA2_9PEZI</name>
<evidence type="ECO:0000313" key="7">
    <source>
        <dbReference type="Proteomes" id="UP000193689"/>
    </source>
</evidence>
<dbReference type="InterPro" id="IPR052414">
    <property type="entry name" value="U3_snoRNA-assoc_WDR"/>
</dbReference>
<dbReference type="GO" id="GO:0000462">
    <property type="term" value="P:maturation of SSU-rRNA from tricistronic rRNA transcript (SSU-rRNA, 5.8S rRNA, LSU-rRNA)"/>
    <property type="evidence" value="ECO:0007669"/>
    <property type="project" value="TreeGrafter"/>
</dbReference>
<dbReference type="OrthoDB" id="30195at2759"/>
<evidence type="ECO:0000256" key="3">
    <source>
        <dbReference type="ARBA" id="ARBA00038335"/>
    </source>
</evidence>
<comment type="similarity">
    <text evidence="3">Belongs to the UTP5 family.</text>
</comment>
<reference evidence="6 7" key="1">
    <citation type="submission" date="2016-07" db="EMBL/GenBank/DDBJ databases">
        <title>Pervasive Adenine N6-methylation of Active Genes in Fungi.</title>
        <authorList>
            <consortium name="DOE Joint Genome Institute"/>
            <person name="Mondo S.J."/>
            <person name="Dannebaum R.O."/>
            <person name="Kuo R.C."/>
            <person name="Labutti K."/>
            <person name="Haridas S."/>
            <person name="Kuo A."/>
            <person name="Salamov A."/>
            <person name="Ahrendt S.R."/>
            <person name="Lipzen A."/>
            <person name="Sullivan W."/>
            <person name="Andreopoulos W.B."/>
            <person name="Clum A."/>
            <person name="Lindquist E."/>
            <person name="Daum C."/>
            <person name="Ramamoorthy G.K."/>
            <person name="Gryganskyi A."/>
            <person name="Culley D."/>
            <person name="Magnuson J.K."/>
            <person name="James T.Y."/>
            <person name="O'Malley M.A."/>
            <person name="Stajich J.E."/>
            <person name="Spatafora J.W."/>
            <person name="Visel A."/>
            <person name="Grigoriev I.V."/>
        </authorList>
    </citation>
    <scope>NUCLEOTIDE SEQUENCE [LARGE SCALE GENOMIC DNA]</scope>
    <source>
        <strain evidence="6 7">CBS 129021</strain>
    </source>
</reference>
<keyword evidence="2" id="KW-0539">Nucleus</keyword>
<comment type="subcellular location">
    <subcellularLocation>
        <location evidence="1">Nucleus</location>
    </subcellularLocation>
</comment>
<gene>
    <name evidence="6" type="ORF">BCR38DRAFT_409341</name>
</gene>
<feature type="region of interest" description="Disordered" evidence="4">
    <location>
        <begin position="1"/>
        <end position="28"/>
    </location>
</feature>
<feature type="compositionally biased region" description="Polar residues" evidence="4">
    <location>
        <begin position="76"/>
        <end position="93"/>
    </location>
</feature>
<feature type="region of interest" description="Disordered" evidence="4">
    <location>
        <begin position="328"/>
        <end position="404"/>
    </location>
</feature>
<evidence type="ECO:0000256" key="4">
    <source>
        <dbReference type="SAM" id="MobiDB-lite"/>
    </source>
</evidence>
<protein>
    <submittedName>
        <fullName evidence="6">Dip2/Utp12 family-domain-containing protein</fullName>
    </submittedName>
</protein>